<evidence type="ECO:0000313" key="13">
    <source>
        <dbReference type="EMBL" id="JAV08797.1"/>
    </source>
</evidence>
<evidence type="ECO:0000256" key="5">
    <source>
        <dbReference type="ARBA" id="ARBA00023295"/>
    </source>
</evidence>
<organism evidence="13">
    <name type="scientific">Nyssomyia neivai</name>
    <dbReference type="NCBI Taxonomy" id="330878"/>
    <lineage>
        <taxon>Eukaryota</taxon>
        <taxon>Metazoa</taxon>
        <taxon>Ecdysozoa</taxon>
        <taxon>Arthropoda</taxon>
        <taxon>Hexapoda</taxon>
        <taxon>Insecta</taxon>
        <taxon>Pterygota</taxon>
        <taxon>Neoptera</taxon>
        <taxon>Endopterygota</taxon>
        <taxon>Diptera</taxon>
        <taxon>Nematocera</taxon>
        <taxon>Psychodoidea</taxon>
        <taxon>Psychodidae</taxon>
        <taxon>Nyssomyia</taxon>
    </lineage>
</organism>
<dbReference type="SUPFAM" id="SSF51445">
    <property type="entry name" value="(Trans)glycosidases"/>
    <property type="match status" value="1"/>
</dbReference>
<dbReference type="EMBL" id="GFDF01005287">
    <property type="protein sequence ID" value="JAV08797.1"/>
    <property type="molecule type" value="Transcribed_RNA"/>
</dbReference>
<dbReference type="GO" id="GO:0005975">
    <property type="term" value="P:carbohydrate metabolic process"/>
    <property type="evidence" value="ECO:0007669"/>
    <property type="project" value="InterPro"/>
</dbReference>
<feature type="active site" description="Nucleophile" evidence="6">
    <location>
        <position position="277"/>
    </location>
</feature>
<evidence type="ECO:0000259" key="10">
    <source>
        <dbReference type="Pfam" id="PF01301"/>
    </source>
</evidence>
<dbReference type="InterPro" id="IPR001944">
    <property type="entry name" value="Glycoside_Hdrlase_35"/>
</dbReference>
<feature type="domain" description="Glycoside hydrolase 35 catalytic" evidence="10">
    <location>
        <begin position="49"/>
        <end position="368"/>
    </location>
</feature>
<evidence type="ECO:0000256" key="8">
    <source>
        <dbReference type="RuleBase" id="RU003679"/>
    </source>
</evidence>
<keyword evidence="2 9" id="KW-0732">Signal</keyword>
<name>A0A1L8DQZ9_9DIPT</name>
<dbReference type="AlphaFoldDB" id="A0A1L8DQZ9"/>
<evidence type="ECO:0000256" key="9">
    <source>
        <dbReference type="SAM" id="SignalP"/>
    </source>
</evidence>
<feature type="active site" description="Proton donor" evidence="6">
    <location>
        <position position="199"/>
    </location>
</feature>
<sequence length="655" mass="75160">MLKLFTFLTIFCAISVKSQLILESRVHHEENNSSQVTERTFKVDYEAETFLLDGKPFKYVAGEFHYFRSTRESWRKKLRTMRATGLNAVSTYIEWSIHNPKDNDQYVWTGMADLEYFLDMAVAEDLLVLLRPGPYICAERDMGGFPYWLLTKYPEINLRTYDENYRTEVEKWYGVLMTKMQRYLYGNGGPIIMVQVENEYGSFKACDGEYMKWLRDLTHQFVQDKAVLYTTDGPNGLKCGAVENVFATIDFGAGTNTAEQWEKLRKYQPKGPLVNSEFYPGWLTHWHEKMARVSTALIVKTFDEMLHENVSVNFYMFYGGTNFGFTAGANNGGIGQYEPDITSYDYDAPMNEAGDATPKLYAIRDVISSHYDMPKIDVPEPSPKLHYGKILMVPKQNLLSRSTLSALCRSPVVSRNPVSFEKLDQNSGLILYETDVPAKLRDPSELGFFEINDRGLVYVDRKFVGIVSRANAAKTLSINWSNWPGKKLQILVESQGRINYNVPNDFKGITKDIFLDHNVLHNWTMTGCPLEDISTIEVHTRDTSRNYRGNMEPGSWLIHRNVHNGPTFYRAEFNLTAEQVLDTYLDPTGWGKGIAFVNQHNLGRYWPTIGPQITLYVPKEFLQTGKNIIILLEFERVPDDTTIELVSEPKLDGNK</sequence>
<feature type="chain" id="PRO_5009875532" description="Beta-galactosidase" evidence="9">
    <location>
        <begin position="19"/>
        <end position="655"/>
    </location>
</feature>
<evidence type="ECO:0000256" key="6">
    <source>
        <dbReference type="PIRSR" id="PIRSR006336-1"/>
    </source>
</evidence>
<dbReference type="Pfam" id="PF21317">
    <property type="entry name" value="BetaGal_ABD_1"/>
    <property type="match status" value="1"/>
</dbReference>
<reference evidence="13" key="1">
    <citation type="submission" date="2016-12" db="EMBL/GenBank/DDBJ databases">
        <title>An insight into the sialome and mialome of the sand fly, Nyssomyia neivai.</title>
        <authorList>
            <person name="Sebastian V."/>
            <person name="Goulart T.M."/>
            <person name="Oliveira W."/>
            <person name="Calvo E."/>
            <person name="Oliveira L.F."/>
            <person name="Pinto M.C."/>
            <person name="Rosselino A.M."/>
            <person name="Ribeiro J.M."/>
        </authorList>
    </citation>
    <scope>NUCLEOTIDE SEQUENCE</scope>
</reference>
<dbReference type="PIRSF" id="PIRSF006336">
    <property type="entry name" value="B-gal"/>
    <property type="match status" value="1"/>
</dbReference>
<dbReference type="FunFam" id="3.20.20.80:FF:000017">
    <property type="entry name" value="Beta-galactosidase"/>
    <property type="match status" value="1"/>
</dbReference>
<proteinExistence type="inferred from homology"/>
<dbReference type="InterPro" id="IPR017853">
    <property type="entry name" value="GH"/>
</dbReference>
<dbReference type="InterPro" id="IPR019801">
    <property type="entry name" value="Glyco_hydro_35_CS"/>
</dbReference>
<dbReference type="PROSITE" id="PS01182">
    <property type="entry name" value="GLYCOSYL_HYDROL_F35"/>
    <property type="match status" value="1"/>
</dbReference>
<feature type="signal peptide" evidence="9">
    <location>
        <begin position="1"/>
        <end position="18"/>
    </location>
</feature>
<dbReference type="SUPFAM" id="SSF49785">
    <property type="entry name" value="Galactose-binding domain-like"/>
    <property type="match status" value="1"/>
</dbReference>
<comment type="catalytic activity">
    <reaction evidence="7">
        <text>Hydrolysis of terminal non-reducing beta-D-galactose residues in beta-D-galactosides.</text>
        <dbReference type="EC" id="3.2.1.23"/>
    </reaction>
</comment>
<comment type="similarity">
    <text evidence="1 8">Belongs to the glycosyl hydrolase 35 family.</text>
</comment>
<dbReference type="PRINTS" id="PR00742">
    <property type="entry name" value="GLHYDRLASE35"/>
</dbReference>
<evidence type="ECO:0000256" key="3">
    <source>
        <dbReference type="ARBA" id="ARBA00022801"/>
    </source>
</evidence>
<dbReference type="PANTHER" id="PTHR23421">
    <property type="entry name" value="BETA-GALACTOSIDASE RELATED"/>
    <property type="match status" value="1"/>
</dbReference>
<feature type="domain" description="Beta-galactosidase galactose-binding" evidence="12">
    <location>
        <begin position="566"/>
        <end position="627"/>
    </location>
</feature>
<dbReference type="Gene3D" id="2.60.120.260">
    <property type="entry name" value="Galactose-binding domain-like"/>
    <property type="match status" value="2"/>
</dbReference>
<protein>
    <recommendedName>
        <fullName evidence="7">Beta-galactosidase</fullName>
        <ecNumber evidence="7">3.2.1.23</ecNumber>
    </recommendedName>
</protein>
<dbReference type="Gene3D" id="3.20.20.80">
    <property type="entry name" value="Glycosidases"/>
    <property type="match status" value="1"/>
</dbReference>
<dbReference type="InterPro" id="IPR048912">
    <property type="entry name" value="BetaGal1-like_ABD1"/>
</dbReference>
<keyword evidence="4" id="KW-0325">Glycoprotein</keyword>
<evidence type="ECO:0000256" key="2">
    <source>
        <dbReference type="ARBA" id="ARBA00022729"/>
    </source>
</evidence>
<feature type="domain" description="Beta-galactosidase 1-like first all-beta" evidence="11">
    <location>
        <begin position="417"/>
        <end position="526"/>
    </location>
</feature>
<dbReference type="Pfam" id="PF21467">
    <property type="entry name" value="BetaGal_gal-bd"/>
    <property type="match status" value="1"/>
</dbReference>
<keyword evidence="3 7" id="KW-0378">Hydrolase</keyword>
<dbReference type="GO" id="GO:0004565">
    <property type="term" value="F:beta-galactosidase activity"/>
    <property type="evidence" value="ECO:0007669"/>
    <property type="project" value="UniProtKB-EC"/>
</dbReference>
<dbReference type="InterPro" id="IPR008979">
    <property type="entry name" value="Galactose-bd-like_sf"/>
</dbReference>
<dbReference type="InterPro" id="IPR048913">
    <property type="entry name" value="BetaGal_gal-bd"/>
</dbReference>
<evidence type="ECO:0000259" key="11">
    <source>
        <dbReference type="Pfam" id="PF21317"/>
    </source>
</evidence>
<dbReference type="EC" id="3.2.1.23" evidence="7"/>
<evidence type="ECO:0000256" key="4">
    <source>
        <dbReference type="ARBA" id="ARBA00023180"/>
    </source>
</evidence>
<dbReference type="InterPro" id="IPR026283">
    <property type="entry name" value="B-gal_1-like"/>
</dbReference>
<evidence type="ECO:0000256" key="7">
    <source>
        <dbReference type="RuleBase" id="RU000675"/>
    </source>
</evidence>
<keyword evidence="5 7" id="KW-0326">Glycosidase</keyword>
<dbReference type="Pfam" id="PF01301">
    <property type="entry name" value="Glyco_hydro_35"/>
    <property type="match status" value="1"/>
</dbReference>
<evidence type="ECO:0000256" key="1">
    <source>
        <dbReference type="ARBA" id="ARBA00009809"/>
    </source>
</evidence>
<evidence type="ECO:0000259" key="12">
    <source>
        <dbReference type="Pfam" id="PF21467"/>
    </source>
</evidence>
<dbReference type="InterPro" id="IPR031330">
    <property type="entry name" value="Gly_Hdrlase_35_cat"/>
</dbReference>
<accession>A0A1L8DQZ9</accession>